<dbReference type="Gene3D" id="1.10.530.10">
    <property type="match status" value="1"/>
</dbReference>
<evidence type="ECO:0000256" key="1">
    <source>
        <dbReference type="ARBA" id="ARBA00009387"/>
    </source>
</evidence>
<dbReference type="Proteomes" id="UP000631694">
    <property type="component" value="Unassembled WGS sequence"/>
</dbReference>
<sequence>MKPVFHDLYSGGTTKTTIAKADRVGNADVSSRIAQAFDAASASTGTSFDYLVKTAQRESSMNPSAQAKTSTATGLFQFIESTWLETMKLSGEELGLGQYAAAISVDANGRYNVADPAQRKEILALRKDPEISSMMAGALTRRNAELLDHKIGRQPSDGELYIAHFLGAGGASKLIRLSEADPNATAATAFPRQAAANRPIFYNRDGTPRSVSEVYDRLVRDHEAPTRTMLANAPGVGAETTTAFADPAKAVSTGDRVAAGWRASDPDAAFDALFRNDGAGKPLASAFWKGFAATPGLFAVAVAEDAAASAAATAAATPAVAPVSPVMSIDPVTARIAAAEQVASGAGDSPSIAALAARMQQQSGGPLDLGSFLLPTAWGDDREDG</sequence>
<dbReference type="EMBL" id="JADZLT010000056">
    <property type="protein sequence ID" value="MBH0239838.1"/>
    <property type="molecule type" value="Genomic_DNA"/>
</dbReference>
<dbReference type="SUPFAM" id="SSF53955">
    <property type="entry name" value="Lysozyme-like"/>
    <property type="match status" value="1"/>
</dbReference>
<keyword evidence="4" id="KW-1185">Reference proteome</keyword>
<reference evidence="3" key="1">
    <citation type="submission" date="2020-12" db="EMBL/GenBank/DDBJ databases">
        <title>Methylobrevis albus sp. nov., isolated from fresh water lack sediment.</title>
        <authorList>
            <person name="Zou Q."/>
        </authorList>
    </citation>
    <scope>NUCLEOTIDE SEQUENCE</scope>
    <source>
        <strain evidence="3">L22</strain>
    </source>
</reference>
<evidence type="ECO:0000313" key="3">
    <source>
        <dbReference type="EMBL" id="MBH0239838.1"/>
    </source>
</evidence>
<dbReference type="InterPro" id="IPR023346">
    <property type="entry name" value="Lysozyme-like_dom_sf"/>
</dbReference>
<comment type="similarity">
    <text evidence="1">Belongs to the virb1 family.</text>
</comment>
<evidence type="ECO:0000259" key="2">
    <source>
        <dbReference type="Pfam" id="PF01464"/>
    </source>
</evidence>
<feature type="domain" description="Transglycosylase SLT" evidence="2">
    <location>
        <begin position="37"/>
        <end position="88"/>
    </location>
</feature>
<protein>
    <submittedName>
        <fullName evidence="3">Transglycosylase SLT domain-containing protein</fullName>
    </submittedName>
</protein>
<proteinExistence type="inferred from homology"/>
<gene>
    <name evidence="3" type="ORF">I5731_18605</name>
</gene>
<dbReference type="RefSeq" id="WP_197312910.1">
    <property type="nucleotide sequence ID" value="NZ_JADZLT010000056.1"/>
</dbReference>
<dbReference type="InterPro" id="IPR008258">
    <property type="entry name" value="Transglycosylase_SLT_dom_1"/>
</dbReference>
<name>A0A931I5W2_9HYPH</name>
<evidence type="ECO:0000313" key="4">
    <source>
        <dbReference type="Proteomes" id="UP000631694"/>
    </source>
</evidence>
<comment type="caution">
    <text evidence="3">The sequence shown here is derived from an EMBL/GenBank/DDBJ whole genome shotgun (WGS) entry which is preliminary data.</text>
</comment>
<dbReference type="AlphaFoldDB" id="A0A931I5W2"/>
<organism evidence="3 4">
    <name type="scientific">Methylobrevis albus</name>
    <dbReference type="NCBI Taxonomy" id="2793297"/>
    <lineage>
        <taxon>Bacteria</taxon>
        <taxon>Pseudomonadati</taxon>
        <taxon>Pseudomonadota</taxon>
        <taxon>Alphaproteobacteria</taxon>
        <taxon>Hyphomicrobiales</taxon>
        <taxon>Pleomorphomonadaceae</taxon>
        <taxon>Methylobrevis</taxon>
    </lineage>
</organism>
<dbReference type="Pfam" id="PF01464">
    <property type="entry name" value="SLT"/>
    <property type="match status" value="1"/>
</dbReference>
<accession>A0A931I5W2</accession>